<dbReference type="AlphaFoldDB" id="A0A6N2LD69"/>
<dbReference type="EMBL" id="CAADRP010001446">
    <property type="protein sequence ID" value="VFU38744.1"/>
    <property type="molecule type" value="Genomic_DNA"/>
</dbReference>
<organism evidence="2">
    <name type="scientific">Salix viminalis</name>
    <name type="common">Common osier</name>
    <name type="synonym">Basket willow</name>
    <dbReference type="NCBI Taxonomy" id="40686"/>
    <lineage>
        <taxon>Eukaryota</taxon>
        <taxon>Viridiplantae</taxon>
        <taxon>Streptophyta</taxon>
        <taxon>Embryophyta</taxon>
        <taxon>Tracheophyta</taxon>
        <taxon>Spermatophyta</taxon>
        <taxon>Magnoliopsida</taxon>
        <taxon>eudicotyledons</taxon>
        <taxon>Gunneridae</taxon>
        <taxon>Pentapetalae</taxon>
        <taxon>rosids</taxon>
        <taxon>fabids</taxon>
        <taxon>Malpighiales</taxon>
        <taxon>Salicaceae</taxon>
        <taxon>Saliceae</taxon>
        <taxon>Salix</taxon>
    </lineage>
</organism>
<dbReference type="PANTHER" id="PTHR23354">
    <property type="entry name" value="NUCLEOLAR PROTEIN 7/ESTROGEN RECEPTOR COACTIVATOR-RELATED"/>
    <property type="match status" value="1"/>
</dbReference>
<sequence length="565" mass="62699">MGASSSKEQNVSSEQREVESLAASTGSTSLLQNAFSKLVDPQTNAIPLQSLQQCFSLNYKSTECEALKMPDSLLGLLNHLGPSIVDMFFITDKGGVNWIEFVRGYLKCCGRMPVSGLLNTLLRLFSATGVKAGIPLKLEVEAIDDGDYKINGSLLPIDVLMFLWMCWAMLWNSKTWNVFKEKECLYLPDISPLVLSAVVSCAEGGIGLELWDCDVSVLDVQLPAGKFLTWMLTTVTNLTECFTQFVNARLQNCTSSEQGTPESSSSSLREISSEKAGNSRLLTCGKAWAISLTIRSTISQEILNPYFPSNSDASDENLIYRVSCVSFSYEFACYSASILPNTCYRSSLHGKGLNRFWSNVEAYLGPLLILISATSGDANEDCTNSRKWVVGALIHQGFENRDMFYGTSGTLYAIDPVFHMCSPSGKEKNFVYSHLHPTGRAYEARPKPVGIAFGGTIGNERVYIDGDFARVTVRHHAVDKTYQPGSLFPNQGFLPVEALILEVEVWGLGGSKARETQLSYKKREDLFTAQRRKVDMKTFASWEDSPEKMMTDMMADPNRVRREDR</sequence>
<protein>
    <recommendedName>
        <fullName evidence="1">TLDc domain-containing protein</fullName>
    </recommendedName>
</protein>
<dbReference type="Pfam" id="PF07534">
    <property type="entry name" value="TLD"/>
    <property type="match status" value="1"/>
</dbReference>
<feature type="domain" description="TLDc" evidence="1">
    <location>
        <begin position="317"/>
        <end position="509"/>
    </location>
</feature>
<dbReference type="PANTHER" id="PTHR23354:SF104">
    <property type="entry name" value="TLD-DOMAIN CONTAINING NUCLEOLAR PROTEIN"/>
    <property type="match status" value="1"/>
</dbReference>
<dbReference type="InterPro" id="IPR006571">
    <property type="entry name" value="TLDc_dom"/>
</dbReference>
<evidence type="ECO:0000313" key="2">
    <source>
        <dbReference type="EMBL" id="VFU38744.1"/>
    </source>
</evidence>
<name>A0A6N2LD69_SALVM</name>
<accession>A0A6N2LD69</accession>
<dbReference type="SMART" id="SM00584">
    <property type="entry name" value="TLDc"/>
    <property type="match status" value="1"/>
</dbReference>
<proteinExistence type="predicted"/>
<gene>
    <name evidence="2" type="ORF">SVIM_LOCUS212669</name>
</gene>
<reference evidence="2" key="1">
    <citation type="submission" date="2019-03" db="EMBL/GenBank/DDBJ databases">
        <authorList>
            <person name="Mank J."/>
            <person name="Almeida P."/>
        </authorList>
    </citation>
    <scope>NUCLEOTIDE SEQUENCE</scope>
    <source>
        <strain evidence="2">78183</strain>
    </source>
</reference>
<dbReference type="PROSITE" id="PS51886">
    <property type="entry name" value="TLDC"/>
    <property type="match status" value="1"/>
</dbReference>
<evidence type="ECO:0000259" key="1">
    <source>
        <dbReference type="PROSITE" id="PS51886"/>
    </source>
</evidence>